<evidence type="ECO:0000256" key="5">
    <source>
        <dbReference type="ARBA" id="ARBA00039666"/>
    </source>
</evidence>
<dbReference type="GO" id="GO:0046872">
    <property type="term" value="F:metal ion binding"/>
    <property type="evidence" value="ECO:0007669"/>
    <property type="project" value="UniProtKB-KW"/>
</dbReference>
<dbReference type="PANTHER" id="PTHR19288">
    <property type="entry name" value="4-NITROPHENYLPHOSPHATASE-RELATED"/>
    <property type="match status" value="1"/>
</dbReference>
<evidence type="ECO:0000313" key="7">
    <source>
        <dbReference type="Proteomes" id="UP000298327"/>
    </source>
</evidence>
<keyword evidence="3" id="KW-0479">Metal-binding</keyword>
<dbReference type="OrthoDB" id="426235at2759"/>
<dbReference type="InterPro" id="IPR036412">
    <property type="entry name" value="HAD-like_sf"/>
</dbReference>
<dbReference type="PANTHER" id="PTHR19288:SF46">
    <property type="entry name" value="HALOACID DEHALOGENASE-LIKE HYDROLASE DOMAIN-CONTAINING PROTEIN 2"/>
    <property type="match status" value="1"/>
</dbReference>
<dbReference type="SUPFAM" id="SSF56784">
    <property type="entry name" value="HAD-like"/>
    <property type="match status" value="1"/>
</dbReference>
<organism evidence="6 7">
    <name type="scientific">Dentipellis fragilis</name>
    <dbReference type="NCBI Taxonomy" id="205917"/>
    <lineage>
        <taxon>Eukaryota</taxon>
        <taxon>Fungi</taxon>
        <taxon>Dikarya</taxon>
        <taxon>Basidiomycota</taxon>
        <taxon>Agaricomycotina</taxon>
        <taxon>Agaricomycetes</taxon>
        <taxon>Russulales</taxon>
        <taxon>Hericiaceae</taxon>
        <taxon>Dentipellis</taxon>
    </lineage>
</organism>
<comment type="caution">
    <text evidence="6">The sequence shown here is derived from an EMBL/GenBank/DDBJ whole genome shotgun (WGS) entry which is preliminary data.</text>
</comment>
<dbReference type="Proteomes" id="UP000298327">
    <property type="component" value="Unassembled WGS sequence"/>
</dbReference>
<keyword evidence="7" id="KW-1185">Reference proteome</keyword>
<accession>A0A4Y9YP55</accession>
<dbReference type="STRING" id="205917.A0A4Y9YP55"/>
<name>A0A4Y9YP55_9AGAM</name>
<comment type="cofactor">
    <cofactor evidence="1">
        <name>Mg(2+)</name>
        <dbReference type="ChEBI" id="CHEBI:18420"/>
    </cofactor>
</comment>
<dbReference type="Gene3D" id="3.40.50.1000">
    <property type="entry name" value="HAD superfamily/HAD-like"/>
    <property type="match status" value="2"/>
</dbReference>
<dbReference type="InterPro" id="IPR006355">
    <property type="entry name" value="LHPP/HDHD2"/>
</dbReference>
<keyword evidence="4" id="KW-0460">Magnesium</keyword>
<gene>
    <name evidence="6" type="ORF">EVG20_g6132</name>
</gene>
<dbReference type="InterPro" id="IPR023214">
    <property type="entry name" value="HAD_sf"/>
</dbReference>
<comment type="similarity">
    <text evidence="2">Belongs to the HAD-like hydrolase superfamily.</text>
</comment>
<reference evidence="6 7" key="1">
    <citation type="submission" date="2019-02" db="EMBL/GenBank/DDBJ databases">
        <title>Genome sequencing of the rare red list fungi Dentipellis fragilis.</title>
        <authorList>
            <person name="Buettner E."/>
            <person name="Kellner H."/>
        </authorList>
    </citation>
    <scope>NUCLEOTIDE SEQUENCE [LARGE SCALE GENOMIC DNA]</scope>
    <source>
        <strain evidence="6 7">DSM 105465</strain>
    </source>
</reference>
<evidence type="ECO:0000256" key="1">
    <source>
        <dbReference type="ARBA" id="ARBA00001946"/>
    </source>
</evidence>
<proteinExistence type="inferred from homology"/>
<dbReference type="EMBL" id="SEOQ01000393">
    <property type="protein sequence ID" value="TFY63932.1"/>
    <property type="molecule type" value="Genomic_DNA"/>
</dbReference>
<dbReference type="GO" id="GO:0005737">
    <property type="term" value="C:cytoplasm"/>
    <property type="evidence" value="ECO:0007669"/>
    <property type="project" value="TreeGrafter"/>
</dbReference>
<evidence type="ECO:0000256" key="3">
    <source>
        <dbReference type="ARBA" id="ARBA00022723"/>
    </source>
</evidence>
<dbReference type="Pfam" id="PF13344">
    <property type="entry name" value="Hydrolase_6"/>
    <property type="match status" value="1"/>
</dbReference>
<dbReference type="Pfam" id="PF13242">
    <property type="entry name" value="Hydrolase_like"/>
    <property type="match status" value="1"/>
</dbReference>
<dbReference type="InterPro" id="IPR006357">
    <property type="entry name" value="HAD-SF_hydro_IIA"/>
</dbReference>
<dbReference type="GO" id="GO:0016791">
    <property type="term" value="F:phosphatase activity"/>
    <property type="evidence" value="ECO:0007669"/>
    <property type="project" value="InterPro"/>
</dbReference>
<evidence type="ECO:0000313" key="6">
    <source>
        <dbReference type="EMBL" id="TFY63932.1"/>
    </source>
</evidence>
<dbReference type="NCBIfam" id="TIGR01458">
    <property type="entry name" value="HAD-SF-IIA-hyp3"/>
    <property type="match status" value="1"/>
</dbReference>
<dbReference type="AlphaFoldDB" id="A0A4Y9YP55"/>
<protein>
    <recommendedName>
        <fullName evidence="5">Haloacid dehalogenase-like hydrolase domain-containing protein 2</fullName>
    </recommendedName>
</protein>
<sequence>MSRPPLRALLVDLSGTIHIGGDPTPRAAQAISRLRDAHIPVRFCSNTSNESSRALVDRLHGMDIIIRDGELWTSLRAVTTELKSRSLSRPYIIASKSAKEEILGANGSNVREPYDSVVVAYTPSQFDYPVLNTAFRVLTHELPSQQPTPHTPVKPIPLLATHASRYVQDTDGHLSLGPGPFVATLEYGAGIKAQVLGKPQKAFYDLVLGSLGTETSGGAIAMVGDDVQGDLTGGAIECGLWRVLVRTGKYRPGDETRPGIQPPDEVFESFADFVDSLLHV</sequence>
<evidence type="ECO:0000256" key="2">
    <source>
        <dbReference type="ARBA" id="ARBA00007958"/>
    </source>
</evidence>
<evidence type="ECO:0000256" key="4">
    <source>
        <dbReference type="ARBA" id="ARBA00022842"/>
    </source>
</evidence>